<dbReference type="STRING" id="1121316.SAMN02745207_02970"/>
<dbReference type="GO" id="GO:0004665">
    <property type="term" value="F:prephenate dehydrogenase (NADP+) activity"/>
    <property type="evidence" value="ECO:0007669"/>
    <property type="project" value="InterPro"/>
</dbReference>
<dbReference type="InterPro" id="IPR046826">
    <property type="entry name" value="PDH_N"/>
</dbReference>
<evidence type="ECO:0000256" key="1">
    <source>
        <dbReference type="ARBA" id="ARBA00007964"/>
    </source>
</evidence>
<evidence type="ECO:0000259" key="4">
    <source>
        <dbReference type="PROSITE" id="PS51176"/>
    </source>
</evidence>
<evidence type="ECO:0000256" key="2">
    <source>
        <dbReference type="ARBA" id="ARBA00023002"/>
    </source>
</evidence>
<sequence length="286" mass="32830">MIKEKFTNLKITIVGLGVIGGSFAKSLKALNVDKVWAVDLDDKTLVKAEELGIIDKGYKDASEPIQKSDLIILCIYPKQIIEFIQMYKNKFKNNSIITDVTGIKNGYIKAINPILPESVDFVFGHPMAGREKKGIDFSSREVFQGANYLITPNKRNEEENIKLIEELVLAMGFKRVSRVDVDKHDEIISYTSQLPHAIAVSLINSDEWAPEIDLFIGDSYRELTRIARINEDLWCELFMGNKENLIPQIELFENKIRELKDYLINGDEEKLKELFRESTKRREKIT</sequence>
<dbReference type="Gene3D" id="1.10.3660.10">
    <property type="entry name" value="6-phosphogluconate dehydrogenase C-terminal like domain"/>
    <property type="match status" value="1"/>
</dbReference>
<dbReference type="GO" id="GO:0008977">
    <property type="term" value="F:prephenate dehydrogenase (NAD+) activity"/>
    <property type="evidence" value="ECO:0007669"/>
    <property type="project" value="InterPro"/>
</dbReference>
<dbReference type="InterPro" id="IPR003099">
    <property type="entry name" value="Prephen_DH"/>
</dbReference>
<dbReference type="Proteomes" id="UP000184447">
    <property type="component" value="Unassembled WGS sequence"/>
</dbReference>
<comment type="similarity">
    <text evidence="1">Belongs to the prephenate/arogenate dehydrogenase family.</text>
</comment>
<dbReference type="Gene3D" id="3.40.50.720">
    <property type="entry name" value="NAD(P)-binding Rossmann-like Domain"/>
    <property type="match status" value="1"/>
</dbReference>
<protein>
    <submittedName>
        <fullName evidence="5">Prephenate dehydrogenase</fullName>
    </submittedName>
</protein>
<evidence type="ECO:0000256" key="3">
    <source>
        <dbReference type="ARBA" id="ARBA00029440"/>
    </source>
</evidence>
<dbReference type="Pfam" id="PF20463">
    <property type="entry name" value="PDH_C"/>
    <property type="match status" value="1"/>
</dbReference>
<dbReference type="AlphaFoldDB" id="A0A1M5WKU4"/>
<keyword evidence="6" id="KW-1185">Reference proteome</keyword>
<accession>A0A1M5WKU4</accession>
<evidence type="ECO:0000313" key="6">
    <source>
        <dbReference type="Proteomes" id="UP000184447"/>
    </source>
</evidence>
<dbReference type="RefSeq" id="WP_242950688.1">
    <property type="nucleotide sequence ID" value="NZ_FQXM01000018.1"/>
</dbReference>
<dbReference type="SUPFAM" id="SSF48179">
    <property type="entry name" value="6-phosphogluconate dehydrogenase C-terminal domain-like"/>
    <property type="match status" value="1"/>
</dbReference>
<comment type="pathway">
    <text evidence="3">Amino-acid biosynthesis.</text>
</comment>
<dbReference type="GO" id="GO:0070403">
    <property type="term" value="F:NAD+ binding"/>
    <property type="evidence" value="ECO:0007669"/>
    <property type="project" value="InterPro"/>
</dbReference>
<dbReference type="InterPro" id="IPR046825">
    <property type="entry name" value="PDH_C"/>
</dbReference>
<dbReference type="SUPFAM" id="SSF51735">
    <property type="entry name" value="NAD(P)-binding Rossmann-fold domains"/>
    <property type="match status" value="1"/>
</dbReference>
<dbReference type="PROSITE" id="PS51176">
    <property type="entry name" value="PDH_ADH"/>
    <property type="match status" value="1"/>
</dbReference>
<dbReference type="InterPro" id="IPR036291">
    <property type="entry name" value="NAD(P)-bd_dom_sf"/>
</dbReference>
<dbReference type="PANTHER" id="PTHR21363:SF0">
    <property type="entry name" value="PREPHENATE DEHYDROGENASE [NADP(+)]"/>
    <property type="match status" value="1"/>
</dbReference>
<reference evidence="5 6" key="1">
    <citation type="submission" date="2016-11" db="EMBL/GenBank/DDBJ databases">
        <authorList>
            <person name="Jaros S."/>
            <person name="Januszkiewicz K."/>
            <person name="Wedrychowicz H."/>
        </authorList>
    </citation>
    <scope>NUCLEOTIDE SEQUENCE [LARGE SCALE GENOMIC DNA]</scope>
    <source>
        <strain evidence="5 6">DSM 8605</strain>
    </source>
</reference>
<dbReference type="FunFam" id="3.40.50.720:FF:000208">
    <property type="entry name" value="Prephenate dehydrogenase"/>
    <property type="match status" value="1"/>
</dbReference>
<feature type="domain" description="Prephenate/arogenate dehydrogenase" evidence="4">
    <location>
        <begin position="9"/>
        <end position="286"/>
    </location>
</feature>
<organism evidence="5 6">
    <name type="scientific">Clostridium grantii DSM 8605</name>
    <dbReference type="NCBI Taxonomy" id="1121316"/>
    <lineage>
        <taxon>Bacteria</taxon>
        <taxon>Bacillati</taxon>
        <taxon>Bacillota</taxon>
        <taxon>Clostridia</taxon>
        <taxon>Eubacteriales</taxon>
        <taxon>Clostridiaceae</taxon>
        <taxon>Clostridium</taxon>
    </lineage>
</organism>
<evidence type="ECO:0000313" key="5">
    <source>
        <dbReference type="EMBL" id="SHH88159.1"/>
    </source>
</evidence>
<dbReference type="PANTHER" id="PTHR21363">
    <property type="entry name" value="PREPHENATE DEHYDROGENASE"/>
    <property type="match status" value="1"/>
</dbReference>
<keyword evidence="2" id="KW-0560">Oxidoreductase</keyword>
<dbReference type="InterPro" id="IPR008927">
    <property type="entry name" value="6-PGluconate_DH-like_C_sf"/>
</dbReference>
<proteinExistence type="inferred from homology"/>
<dbReference type="GO" id="GO:0006571">
    <property type="term" value="P:tyrosine biosynthetic process"/>
    <property type="evidence" value="ECO:0007669"/>
    <property type="project" value="InterPro"/>
</dbReference>
<name>A0A1M5WKU4_9CLOT</name>
<dbReference type="Pfam" id="PF02153">
    <property type="entry name" value="PDH_N"/>
    <property type="match status" value="1"/>
</dbReference>
<gene>
    <name evidence="5" type="ORF">SAMN02745207_02970</name>
</gene>
<dbReference type="EMBL" id="FQXM01000018">
    <property type="protein sequence ID" value="SHH88159.1"/>
    <property type="molecule type" value="Genomic_DNA"/>
</dbReference>
<dbReference type="InterPro" id="IPR050812">
    <property type="entry name" value="Preph/Arog_dehydrog"/>
</dbReference>